<gene>
    <name evidence="7" type="ORF">EAI_00803</name>
</gene>
<evidence type="ECO:0000313" key="8">
    <source>
        <dbReference type="Proteomes" id="UP000008237"/>
    </source>
</evidence>
<reference evidence="7 8" key="1">
    <citation type="journal article" date="2010" name="Science">
        <title>Genomic comparison of the ants Camponotus floridanus and Harpegnathos saltator.</title>
        <authorList>
            <person name="Bonasio R."/>
            <person name="Zhang G."/>
            <person name="Ye C."/>
            <person name="Mutti N.S."/>
            <person name="Fang X."/>
            <person name="Qin N."/>
            <person name="Donahue G."/>
            <person name="Yang P."/>
            <person name="Li Q."/>
            <person name="Li C."/>
            <person name="Zhang P."/>
            <person name="Huang Z."/>
            <person name="Berger S.L."/>
            <person name="Reinberg D."/>
            <person name="Wang J."/>
            <person name="Liebig J."/>
        </authorList>
    </citation>
    <scope>NUCLEOTIDE SEQUENCE [LARGE SCALE GENOMIC DNA]</scope>
    <source>
        <strain evidence="7 8">R22 G/1</strain>
    </source>
</reference>
<evidence type="ECO:0000256" key="1">
    <source>
        <dbReference type="ARBA" id="ARBA00004613"/>
    </source>
</evidence>
<feature type="domain" description="IGFBP N-terminal" evidence="6">
    <location>
        <begin position="20"/>
        <end position="98"/>
    </location>
</feature>
<comment type="subcellular location">
    <subcellularLocation>
        <location evidence="1">Secreted</location>
    </subcellularLocation>
</comment>
<keyword evidence="8" id="KW-1185">Reference proteome</keyword>
<dbReference type="PROSITE" id="PS51323">
    <property type="entry name" value="IGFBP_N_2"/>
    <property type="match status" value="1"/>
</dbReference>
<protein>
    <submittedName>
        <fullName evidence="7">Insulin-like growth factor-binding protein 7</fullName>
    </submittedName>
</protein>
<evidence type="ECO:0000256" key="4">
    <source>
        <dbReference type="ARBA" id="ARBA00023157"/>
    </source>
</evidence>
<dbReference type="AlphaFoldDB" id="E2BXF2"/>
<name>E2BXF2_HARSA</name>
<accession>E2BXF2</accession>
<dbReference type="OMA" id="VCSPFEC"/>
<evidence type="ECO:0000313" key="7">
    <source>
        <dbReference type="EMBL" id="EFN79600.1"/>
    </source>
</evidence>
<keyword evidence="4" id="KW-1015">Disulfide bond</keyword>
<dbReference type="InParanoid" id="E2BXF2"/>
<evidence type="ECO:0000256" key="3">
    <source>
        <dbReference type="ARBA" id="ARBA00022729"/>
    </source>
</evidence>
<proteinExistence type="predicted"/>
<dbReference type="GO" id="GO:0001558">
    <property type="term" value="P:regulation of cell growth"/>
    <property type="evidence" value="ECO:0007669"/>
    <property type="project" value="InterPro"/>
</dbReference>
<dbReference type="GO" id="GO:0005576">
    <property type="term" value="C:extracellular region"/>
    <property type="evidence" value="ECO:0007669"/>
    <property type="project" value="UniProtKB-SubCell"/>
</dbReference>
<dbReference type="Gene3D" id="4.10.40.20">
    <property type="match status" value="1"/>
</dbReference>
<dbReference type="EMBL" id="GL451254">
    <property type="protein sequence ID" value="EFN79600.1"/>
    <property type="molecule type" value="Genomic_DNA"/>
</dbReference>
<keyword evidence="3 5" id="KW-0732">Signal</keyword>
<evidence type="ECO:0000256" key="5">
    <source>
        <dbReference type="SAM" id="SignalP"/>
    </source>
</evidence>
<dbReference type="GO" id="GO:0009966">
    <property type="term" value="P:regulation of signal transduction"/>
    <property type="evidence" value="ECO:0007669"/>
    <property type="project" value="TreeGrafter"/>
</dbReference>
<feature type="chain" id="PRO_5003158332" evidence="5">
    <location>
        <begin position="22"/>
        <end position="124"/>
    </location>
</feature>
<dbReference type="PANTHER" id="PTHR14186">
    <property type="entry name" value="INSULIN-LIKE GROWTH FACTOR BINDING PROTEIN-RELATED"/>
    <property type="match status" value="1"/>
</dbReference>
<feature type="signal peptide" evidence="5">
    <location>
        <begin position="1"/>
        <end position="21"/>
    </location>
</feature>
<dbReference type="InterPro" id="IPR009030">
    <property type="entry name" value="Growth_fac_rcpt_cys_sf"/>
</dbReference>
<dbReference type="InterPro" id="IPR000867">
    <property type="entry name" value="IGFBP-like"/>
</dbReference>
<dbReference type="SUPFAM" id="SSF57184">
    <property type="entry name" value="Growth factor receptor domain"/>
    <property type="match status" value="1"/>
</dbReference>
<evidence type="ECO:0000259" key="6">
    <source>
        <dbReference type="PROSITE" id="PS51323"/>
    </source>
</evidence>
<organism evidence="8">
    <name type="scientific">Harpegnathos saltator</name>
    <name type="common">Jerdon's jumping ant</name>
    <dbReference type="NCBI Taxonomy" id="610380"/>
    <lineage>
        <taxon>Eukaryota</taxon>
        <taxon>Metazoa</taxon>
        <taxon>Ecdysozoa</taxon>
        <taxon>Arthropoda</taxon>
        <taxon>Hexapoda</taxon>
        <taxon>Insecta</taxon>
        <taxon>Pterygota</taxon>
        <taxon>Neoptera</taxon>
        <taxon>Endopterygota</taxon>
        <taxon>Hymenoptera</taxon>
        <taxon>Apocrita</taxon>
        <taxon>Aculeata</taxon>
        <taxon>Formicoidea</taxon>
        <taxon>Formicidae</taxon>
        <taxon>Ponerinae</taxon>
        <taxon>Ponerini</taxon>
        <taxon>Harpegnathos</taxon>
    </lineage>
</organism>
<dbReference type="PANTHER" id="PTHR14186:SF20">
    <property type="entry name" value="CYSTEINE-RICH MOTOR NEURON 1 PROTEIN-LIKE"/>
    <property type="match status" value="1"/>
</dbReference>
<dbReference type="InterPro" id="IPR011390">
    <property type="entry name" value="IGFBP_rP_mac25"/>
</dbReference>
<dbReference type="Pfam" id="PF00219">
    <property type="entry name" value="IGFBP"/>
    <property type="match status" value="1"/>
</dbReference>
<dbReference type="GO" id="GO:0005520">
    <property type="term" value="F:insulin-like growth factor binding"/>
    <property type="evidence" value="ECO:0007669"/>
    <property type="project" value="InterPro"/>
</dbReference>
<dbReference type="OrthoDB" id="5976811at2759"/>
<keyword evidence="2" id="KW-0964">Secreted</keyword>
<evidence type="ECO:0000256" key="2">
    <source>
        <dbReference type="ARBA" id="ARBA00022525"/>
    </source>
</evidence>
<dbReference type="Proteomes" id="UP000008237">
    <property type="component" value="Unassembled WGS sequence"/>
</dbReference>
<sequence length="124" mass="13311">MKAPLLLLGGIVVLSLAVARALSCVCSPLECDVLTNDDCPGGLIWDPCRCCKVCARVEGEPCGGLFGFSGSCAVGLQCVIVNLLHRSREMDEGVCTSKYLRQDFDAESRKPSNVRRRTVCRGSS</sequence>